<evidence type="ECO:0000313" key="10">
    <source>
        <dbReference type="EMBL" id="CDU26112.1"/>
    </source>
</evidence>
<dbReference type="GO" id="GO:0033617">
    <property type="term" value="P:mitochondrial respiratory chain complex IV assembly"/>
    <property type="evidence" value="ECO:0007669"/>
    <property type="project" value="InterPro"/>
</dbReference>
<evidence type="ECO:0000256" key="3">
    <source>
        <dbReference type="ARBA" id="ARBA00022692"/>
    </source>
</evidence>
<sequence>MAGPNLELFKFGVYLFFPLAVMVHFGDVSWYDEHVRPIRDQFWPKEESLYRPPRTSEDLQSALDDMKAKRLAKREARLKEQGEELSSTPAASVTAASAPATRAAAGEQQQSKIASMIEDKRSQRLV</sequence>
<evidence type="ECO:0000256" key="1">
    <source>
        <dbReference type="ARBA" id="ARBA00004167"/>
    </source>
</evidence>
<feature type="compositionally biased region" description="Basic and acidic residues" evidence="9">
    <location>
        <begin position="72"/>
        <end position="82"/>
    </location>
</feature>
<dbReference type="AlphaFoldDB" id="A0A127ZJJ9"/>
<evidence type="ECO:0000256" key="8">
    <source>
        <dbReference type="ARBA" id="ARBA00038077"/>
    </source>
</evidence>
<evidence type="ECO:0000256" key="2">
    <source>
        <dbReference type="ARBA" id="ARBA00004325"/>
    </source>
</evidence>
<evidence type="ECO:0000256" key="6">
    <source>
        <dbReference type="ARBA" id="ARBA00023128"/>
    </source>
</evidence>
<reference evidence="10" key="1">
    <citation type="submission" date="2014-06" db="EMBL/GenBank/DDBJ databases">
        <authorList>
            <person name="Ju J."/>
            <person name="Zhang J."/>
        </authorList>
    </citation>
    <scope>NUCLEOTIDE SEQUENCE</scope>
    <source>
        <strain evidence="10">SscI8</strain>
    </source>
</reference>
<protein>
    <submittedName>
        <fullName evidence="10">Related to PET100-chaperone that specifically facilitates the assembly of cytochrome c oxidase</fullName>
    </submittedName>
</protein>
<dbReference type="InterPro" id="IPR018625">
    <property type="entry name" value="Pet100"/>
</dbReference>
<comment type="subcellular location">
    <subcellularLocation>
        <location evidence="1">Membrane</location>
        <topology evidence="1">Single-pass membrane protein</topology>
    </subcellularLocation>
    <subcellularLocation>
        <location evidence="2">Mitochondrion membrane</location>
    </subcellularLocation>
</comment>
<dbReference type="OrthoDB" id="18175at2759"/>
<dbReference type="GO" id="GO:0005743">
    <property type="term" value="C:mitochondrial inner membrane"/>
    <property type="evidence" value="ECO:0007669"/>
    <property type="project" value="TreeGrafter"/>
</dbReference>
<organism evidence="10">
    <name type="scientific">Sporisorium scitamineum</name>
    <dbReference type="NCBI Taxonomy" id="49012"/>
    <lineage>
        <taxon>Eukaryota</taxon>
        <taxon>Fungi</taxon>
        <taxon>Dikarya</taxon>
        <taxon>Basidiomycota</taxon>
        <taxon>Ustilaginomycotina</taxon>
        <taxon>Ustilaginomycetes</taxon>
        <taxon>Ustilaginales</taxon>
        <taxon>Ustilaginaceae</taxon>
        <taxon>Sporisorium</taxon>
    </lineage>
</organism>
<proteinExistence type="inferred from homology"/>
<dbReference type="GO" id="GO:0051082">
    <property type="term" value="F:unfolded protein binding"/>
    <property type="evidence" value="ECO:0007669"/>
    <property type="project" value="TreeGrafter"/>
</dbReference>
<comment type="similarity">
    <text evidence="8">Belongs to the PET100 family.</text>
</comment>
<dbReference type="PANTHER" id="PTHR33968">
    <property type="entry name" value="PROTEIN PET100 HOMOLOG, MITOCHONDRIAL"/>
    <property type="match status" value="1"/>
</dbReference>
<dbReference type="Pfam" id="PF09803">
    <property type="entry name" value="Pet100"/>
    <property type="match status" value="1"/>
</dbReference>
<dbReference type="PANTHER" id="PTHR33968:SF1">
    <property type="entry name" value="PROTEIN PET100 HOMOLOG, MITOCHONDRIAL"/>
    <property type="match status" value="1"/>
</dbReference>
<gene>
    <name evidence="10" type="ORF">SPSC_06279</name>
</gene>
<keyword evidence="6" id="KW-0496">Mitochondrion</keyword>
<keyword evidence="3" id="KW-0812">Transmembrane</keyword>
<evidence type="ECO:0000256" key="5">
    <source>
        <dbReference type="ARBA" id="ARBA00022989"/>
    </source>
</evidence>
<evidence type="ECO:0000256" key="4">
    <source>
        <dbReference type="ARBA" id="ARBA00022946"/>
    </source>
</evidence>
<evidence type="ECO:0000256" key="9">
    <source>
        <dbReference type="SAM" id="MobiDB-lite"/>
    </source>
</evidence>
<keyword evidence="5" id="KW-1133">Transmembrane helix</keyword>
<keyword evidence="4" id="KW-0809">Transit peptide</keyword>
<dbReference type="EMBL" id="LK056692">
    <property type="protein sequence ID" value="CDU26112.1"/>
    <property type="molecule type" value="Genomic_DNA"/>
</dbReference>
<feature type="compositionally biased region" description="Low complexity" evidence="9">
    <location>
        <begin position="86"/>
        <end position="105"/>
    </location>
</feature>
<feature type="compositionally biased region" description="Basic and acidic residues" evidence="9">
    <location>
        <begin position="117"/>
        <end position="126"/>
    </location>
</feature>
<keyword evidence="7" id="KW-0472">Membrane</keyword>
<feature type="region of interest" description="Disordered" evidence="9">
    <location>
        <begin position="72"/>
        <end position="126"/>
    </location>
</feature>
<accession>A0A127ZJJ9</accession>
<evidence type="ECO:0000256" key="7">
    <source>
        <dbReference type="ARBA" id="ARBA00023136"/>
    </source>
</evidence>
<name>A0A127ZJJ9_9BASI</name>